<sequence length="251" mass="27428">MICSSISRLTGFTCHPLNDDGSVAMIDSPFAFPDGDDIPVFVEKTAGRIRFFDDGGAIMHLLGRGVLLDDHRKTRFIKHLAEPYGVSLTDRGELEILAKDEDAPSAFSKYISSMLALSSWERDQDGVATDASLFLDEVAMCLRAWKSPALVDDGLEYVGISGHAYKMDFQFDGNPVIAIGTHPATVGATAKKLLDIRAVTGNERLKILLIIDDRRDADAAKAEGLILDSLSNVMMMTHLQRNAHIIPNATH</sequence>
<evidence type="ECO:0000259" key="1">
    <source>
        <dbReference type="Pfam" id="PF08861"/>
    </source>
</evidence>
<dbReference type="Pfam" id="PF08861">
    <property type="entry name" value="DUF1828"/>
    <property type="match status" value="1"/>
</dbReference>
<proteinExistence type="predicted"/>
<organism evidence="2 3">
    <name type="scientific">Massilia rubra</name>
    <dbReference type="NCBI Taxonomy" id="2607910"/>
    <lineage>
        <taxon>Bacteria</taxon>
        <taxon>Pseudomonadati</taxon>
        <taxon>Pseudomonadota</taxon>
        <taxon>Betaproteobacteria</taxon>
        <taxon>Burkholderiales</taxon>
        <taxon>Oxalobacteraceae</taxon>
        <taxon>Telluria group</taxon>
        <taxon>Massilia</taxon>
    </lineage>
</organism>
<evidence type="ECO:0000313" key="3">
    <source>
        <dbReference type="Proteomes" id="UP000785613"/>
    </source>
</evidence>
<evidence type="ECO:0000313" key="2">
    <source>
        <dbReference type="EMBL" id="NHZ38239.1"/>
    </source>
</evidence>
<protein>
    <submittedName>
        <fullName evidence="2">DUF1828 domain-containing protein</fullName>
    </submittedName>
</protein>
<reference evidence="2 3" key="1">
    <citation type="submission" date="2019-09" db="EMBL/GenBank/DDBJ databases">
        <title>Taxonomy of Antarctic Massilia spp.: description of Massilia rubra sp. nov., Massilia aquatica sp. nov., Massilia mucilaginosa sp. nov., Massilia frigida sp. nov. isolated from streams, lakes and regoliths.</title>
        <authorList>
            <person name="Holochova P."/>
            <person name="Sedlacek I."/>
            <person name="Kralova S."/>
            <person name="Maslanova I."/>
            <person name="Busse H.-J."/>
            <person name="Stankova E."/>
            <person name="Vrbovska V."/>
            <person name="Kovarovic V."/>
            <person name="Bartak M."/>
            <person name="Svec P."/>
            <person name="Pantucek R."/>
        </authorList>
    </citation>
    <scope>NUCLEOTIDE SEQUENCE [LARGE SCALE GENOMIC DNA]</scope>
    <source>
        <strain evidence="2 3">CCM 8692</strain>
    </source>
</reference>
<dbReference type="Proteomes" id="UP000785613">
    <property type="component" value="Unassembled WGS sequence"/>
</dbReference>
<dbReference type="InterPro" id="IPR014960">
    <property type="entry name" value="DUF1828"/>
</dbReference>
<keyword evidence="3" id="KW-1185">Reference proteome</keyword>
<dbReference type="RefSeq" id="WP_167232591.1">
    <property type="nucleotide sequence ID" value="NZ_VUYU01000043.1"/>
</dbReference>
<accession>A0ABX0M3Q7</accession>
<feature type="domain" description="DUF1828" evidence="1">
    <location>
        <begin position="28"/>
        <end position="116"/>
    </location>
</feature>
<comment type="caution">
    <text evidence="2">The sequence shown here is derived from an EMBL/GenBank/DDBJ whole genome shotgun (WGS) entry which is preliminary data.</text>
</comment>
<gene>
    <name evidence="2" type="ORF">F0185_32340</name>
</gene>
<name>A0ABX0M3Q7_9BURK</name>
<dbReference type="EMBL" id="VUYU01000043">
    <property type="protein sequence ID" value="NHZ38239.1"/>
    <property type="molecule type" value="Genomic_DNA"/>
</dbReference>